<accession>A0ABT3MSG4</accession>
<dbReference type="RefSeq" id="WP_262567292.1">
    <property type="nucleotide sequence ID" value="NZ_JAPFCC010000001.1"/>
</dbReference>
<protein>
    <submittedName>
        <fullName evidence="1">BrnT family toxin</fullName>
    </submittedName>
</protein>
<keyword evidence="2" id="KW-1185">Reference proteome</keyword>
<organism evidence="1 2">
    <name type="scientific">Endozoicomonas gorgoniicola</name>
    <dbReference type="NCBI Taxonomy" id="1234144"/>
    <lineage>
        <taxon>Bacteria</taxon>
        <taxon>Pseudomonadati</taxon>
        <taxon>Pseudomonadota</taxon>
        <taxon>Gammaproteobacteria</taxon>
        <taxon>Oceanospirillales</taxon>
        <taxon>Endozoicomonadaceae</taxon>
        <taxon>Endozoicomonas</taxon>
    </lineage>
</organism>
<evidence type="ECO:0000313" key="1">
    <source>
        <dbReference type="EMBL" id="MCW7552324.1"/>
    </source>
</evidence>
<name>A0ABT3MSG4_9GAMM</name>
<gene>
    <name evidence="1" type="ORF">NX722_06620</name>
</gene>
<dbReference type="EMBL" id="JAPFCC010000001">
    <property type="protein sequence ID" value="MCW7552324.1"/>
    <property type="molecule type" value="Genomic_DNA"/>
</dbReference>
<comment type="caution">
    <text evidence="1">The sequence shown here is derived from an EMBL/GenBank/DDBJ whole genome shotgun (WGS) entry which is preliminary data.</text>
</comment>
<evidence type="ECO:0000313" key="2">
    <source>
        <dbReference type="Proteomes" id="UP001209854"/>
    </source>
</evidence>
<dbReference type="Proteomes" id="UP001209854">
    <property type="component" value="Unassembled WGS sequence"/>
</dbReference>
<reference evidence="1 2" key="1">
    <citation type="submission" date="2022-10" db="EMBL/GenBank/DDBJ databases">
        <title>High-quality genome sequences of two octocoral-associated bacteria, Endozoicomonas euniceicola EF212 and Endozoicomonas gorgoniicola PS125.</title>
        <authorList>
            <person name="Chiou Y.-J."/>
            <person name="Chen Y.-H."/>
        </authorList>
    </citation>
    <scope>NUCLEOTIDE SEQUENCE [LARGE SCALE GENOMIC DNA]</scope>
    <source>
        <strain evidence="1 2">PS125</strain>
    </source>
</reference>
<sequence length="92" mass="10709">MKIFNWNNEKNAWLKANRGISFEEIVFHIELGGELDVTHHPNQTKYPGQKISIVQVEDYIYLVPFVESDEEVFLKTIIPSRKATKRYLGGTQ</sequence>
<proteinExistence type="predicted"/>